<keyword evidence="2 5" id="KW-0238">DNA-binding</keyword>
<dbReference type="InterPro" id="IPR036388">
    <property type="entry name" value="WH-like_DNA-bd_sf"/>
</dbReference>
<evidence type="ECO:0000256" key="3">
    <source>
        <dbReference type="ARBA" id="ARBA00023163"/>
    </source>
</evidence>
<organism evidence="5 6">
    <name type="scientific">Frisingicoccus caecimuris</name>
    <dbReference type="NCBI Taxonomy" id="1796636"/>
    <lineage>
        <taxon>Bacteria</taxon>
        <taxon>Bacillati</taxon>
        <taxon>Bacillota</taxon>
        <taxon>Clostridia</taxon>
        <taxon>Lachnospirales</taxon>
        <taxon>Lachnospiraceae</taxon>
        <taxon>Frisingicoccus</taxon>
    </lineage>
</organism>
<dbReference type="Proteomes" id="UP000295711">
    <property type="component" value="Unassembled WGS sequence"/>
</dbReference>
<dbReference type="PRINTS" id="PR00035">
    <property type="entry name" value="HTHGNTR"/>
</dbReference>
<dbReference type="SUPFAM" id="SSF48008">
    <property type="entry name" value="GntR ligand-binding domain-like"/>
    <property type="match status" value="1"/>
</dbReference>
<dbReference type="GO" id="GO:0043565">
    <property type="term" value="F:sequence-specific DNA binding"/>
    <property type="evidence" value="ECO:0007669"/>
    <property type="project" value="InterPro"/>
</dbReference>
<dbReference type="InterPro" id="IPR036390">
    <property type="entry name" value="WH_DNA-bd_sf"/>
</dbReference>
<dbReference type="CDD" id="cd07377">
    <property type="entry name" value="WHTH_GntR"/>
    <property type="match status" value="1"/>
</dbReference>
<dbReference type="InterPro" id="IPR011711">
    <property type="entry name" value="GntR_C"/>
</dbReference>
<dbReference type="InterPro" id="IPR000524">
    <property type="entry name" value="Tscrpt_reg_HTH_GntR"/>
</dbReference>
<dbReference type="SUPFAM" id="SSF46785">
    <property type="entry name" value="Winged helix' DNA-binding domain"/>
    <property type="match status" value="1"/>
</dbReference>
<dbReference type="Gene3D" id="1.20.120.530">
    <property type="entry name" value="GntR ligand-binding domain-like"/>
    <property type="match status" value="1"/>
</dbReference>
<dbReference type="PANTHER" id="PTHR43537:SF24">
    <property type="entry name" value="GLUCONATE OPERON TRANSCRIPTIONAL REPRESSOR"/>
    <property type="match status" value="1"/>
</dbReference>
<reference evidence="5 6" key="1">
    <citation type="submission" date="2019-03" db="EMBL/GenBank/DDBJ databases">
        <title>Genomic Encyclopedia of Type Strains, Phase IV (KMG-IV): sequencing the most valuable type-strain genomes for metagenomic binning, comparative biology and taxonomic classification.</title>
        <authorList>
            <person name="Goeker M."/>
        </authorList>
    </citation>
    <scope>NUCLEOTIDE SEQUENCE [LARGE SCALE GENOMIC DNA]</scope>
    <source>
        <strain evidence="5 6">DSM 28559</strain>
    </source>
</reference>
<dbReference type="Pfam" id="PF00392">
    <property type="entry name" value="GntR"/>
    <property type="match status" value="1"/>
</dbReference>
<proteinExistence type="predicted"/>
<dbReference type="AlphaFoldDB" id="A0A4R2LFW4"/>
<dbReference type="SMART" id="SM00345">
    <property type="entry name" value="HTH_GNTR"/>
    <property type="match status" value="1"/>
</dbReference>
<protein>
    <submittedName>
        <fullName evidence="5">DNA-binding GntR family transcriptional regulator</fullName>
    </submittedName>
</protein>
<dbReference type="Gene3D" id="1.10.10.10">
    <property type="entry name" value="Winged helix-like DNA-binding domain superfamily/Winged helix DNA-binding domain"/>
    <property type="match status" value="1"/>
</dbReference>
<evidence type="ECO:0000313" key="5">
    <source>
        <dbReference type="EMBL" id="TCO86038.1"/>
    </source>
</evidence>
<evidence type="ECO:0000256" key="1">
    <source>
        <dbReference type="ARBA" id="ARBA00023015"/>
    </source>
</evidence>
<gene>
    <name evidence="5" type="ORF">EV212_102356</name>
</gene>
<dbReference type="RefSeq" id="WP_132089221.1">
    <property type="nucleotide sequence ID" value="NZ_SLXA01000002.1"/>
</dbReference>
<dbReference type="PRINTS" id="PR00033">
    <property type="entry name" value="HTHASNC"/>
</dbReference>
<evidence type="ECO:0000256" key="2">
    <source>
        <dbReference type="ARBA" id="ARBA00023125"/>
    </source>
</evidence>
<dbReference type="GO" id="GO:0003700">
    <property type="term" value="F:DNA-binding transcription factor activity"/>
    <property type="evidence" value="ECO:0007669"/>
    <property type="project" value="InterPro"/>
</dbReference>
<name>A0A4R2LFW4_9FIRM</name>
<evidence type="ECO:0000259" key="4">
    <source>
        <dbReference type="PROSITE" id="PS50949"/>
    </source>
</evidence>
<dbReference type="InterPro" id="IPR008920">
    <property type="entry name" value="TF_FadR/GntR_C"/>
</dbReference>
<dbReference type="PROSITE" id="PS50949">
    <property type="entry name" value="HTH_GNTR"/>
    <property type="match status" value="1"/>
</dbReference>
<dbReference type="PANTHER" id="PTHR43537">
    <property type="entry name" value="TRANSCRIPTIONAL REGULATOR, GNTR FAMILY"/>
    <property type="match status" value="1"/>
</dbReference>
<comment type="caution">
    <text evidence="5">The sequence shown here is derived from an EMBL/GenBank/DDBJ whole genome shotgun (WGS) entry which is preliminary data.</text>
</comment>
<dbReference type="InterPro" id="IPR000485">
    <property type="entry name" value="AsnC-type_HTH_dom"/>
</dbReference>
<dbReference type="EMBL" id="SLXA01000002">
    <property type="protein sequence ID" value="TCO86038.1"/>
    <property type="molecule type" value="Genomic_DNA"/>
</dbReference>
<evidence type="ECO:0000313" key="6">
    <source>
        <dbReference type="Proteomes" id="UP000295711"/>
    </source>
</evidence>
<accession>A0A4R2LFW4</accession>
<sequence>MHNFQMHINEYLPLRDVVFYTLRQAILKGELEPGERLMEMQLAEQLGVSRTPIREAIRKLELEGLVLMIPRRGAIVAKITEKDLRDVLEVRSSLERLSTELACERMKEDTIVELRKAQEAFKEALDGDDITLQAQRDVEFHDVIYKATGNLRLIQMLNNLREQMYRYRLEYLKYDLAHQTLIEEHEAIIEALSKRDKDTATNIIVRHVYNQELTVMKKIQDDDETLIVKK</sequence>
<dbReference type="SMART" id="SM00895">
    <property type="entry name" value="FCD"/>
    <property type="match status" value="1"/>
</dbReference>
<dbReference type="OrthoDB" id="9781630at2"/>
<dbReference type="Pfam" id="PF07729">
    <property type="entry name" value="FCD"/>
    <property type="match status" value="1"/>
</dbReference>
<keyword evidence="3" id="KW-0804">Transcription</keyword>
<keyword evidence="1" id="KW-0805">Transcription regulation</keyword>
<feature type="domain" description="HTH gntR-type" evidence="4">
    <location>
        <begin position="12"/>
        <end position="79"/>
    </location>
</feature>
<keyword evidence="6" id="KW-1185">Reference proteome</keyword>